<evidence type="ECO:0000256" key="2">
    <source>
        <dbReference type="SAM" id="Phobius"/>
    </source>
</evidence>
<gene>
    <name evidence="3" type="ORF">SAY87_012819</name>
</gene>
<evidence type="ECO:0008006" key="5">
    <source>
        <dbReference type="Google" id="ProtNLM"/>
    </source>
</evidence>
<dbReference type="GO" id="GO:0009507">
    <property type="term" value="C:chloroplast"/>
    <property type="evidence" value="ECO:0007669"/>
    <property type="project" value="TreeGrafter"/>
</dbReference>
<dbReference type="Proteomes" id="UP001345219">
    <property type="component" value="Chromosome 10"/>
</dbReference>
<feature type="compositionally biased region" description="Gly residues" evidence="1">
    <location>
        <begin position="136"/>
        <end position="145"/>
    </location>
</feature>
<feature type="transmembrane region" description="Helical" evidence="2">
    <location>
        <begin position="159"/>
        <end position="177"/>
    </location>
</feature>
<sequence length="273" mass="31307">MSCVQAASVKLFISTRKDLLSFGLRSKPFVRVASLNQPSGKSLKLSSNEFAWKQITPPPKHCLYFPNLKYRQLETVGLFGGKEKPEGENEGSAWKSLEKAMGSFRKDRSIEEVLRQQIEKQEFYDDGSTGGKPPRQGGGGGGDSGGAEDDGLSGLLDEILQVVLATLGFIFLYAFIITGEELTRLAKDYIKYLFGRNKSVRLRRAMYKWGRFYKRMTEKKEIDPYWLEREIINTTTWWDSPEKYRHLLNLPEENVLDLPEESPYNELHYDEEI</sequence>
<comment type="caution">
    <text evidence="3">The sequence shown here is derived from an EMBL/GenBank/DDBJ whole genome shotgun (WGS) entry which is preliminary data.</text>
</comment>
<evidence type="ECO:0000313" key="3">
    <source>
        <dbReference type="EMBL" id="KAK4746507.1"/>
    </source>
</evidence>
<proteinExistence type="predicted"/>
<keyword evidence="2" id="KW-1133">Transmembrane helix</keyword>
<evidence type="ECO:0000256" key="1">
    <source>
        <dbReference type="SAM" id="MobiDB-lite"/>
    </source>
</evidence>
<protein>
    <recommendedName>
        <fullName evidence="5">Glycine-rich protein</fullName>
    </recommendedName>
</protein>
<evidence type="ECO:0000313" key="4">
    <source>
        <dbReference type="Proteomes" id="UP001345219"/>
    </source>
</evidence>
<dbReference type="EMBL" id="JAXIOK010000021">
    <property type="protein sequence ID" value="KAK4746507.1"/>
    <property type="molecule type" value="Genomic_DNA"/>
</dbReference>
<dbReference type="PANTHER" id="PTHR35483">
    <property type="entry name" value="NUCLEUSENVELOPE PROTEIN"/>
    <property type="match status" value="1"/>
</dbReference>
<name>A0AAN7GTY9_9MYRT</name>
<dbReference type="PANTHER" id="PTHR35483:SF1">
    <property type="entry name" value="GLYCINE-RICH PROTEIN-RELATED"/>
    <property type="match status" value="1"/>
</dbReference>
<keyword evidence="4" id="KW-1185">Reference proteome</keyword>
<dbReference type="AlphaFoldDB" id="A0AAN7GTY9"/>
<reference evidence="3 4" key="1">
    <citation type="journal article" date="2023" name="Hortic Res">
        <title>Pangenome of water caltrop reveals structural variations and asymmetric subgenome divergence after allopolyploidization.</title>
        <authorList>
            <person name="Zhang X."/>
            <person name="Chen Y."/>
            <person name="Wang L."/>
            <person name="Yuan Y."/>
            <person name="Fang M."/>
            <person name="Shi L."/>
            <person name="Lu R."/>
            <person name="Comes H.P."/>
            <person name="Ma Y."/>
            <person name="Chen Y."/>
            <person name="Huang G."/>
            <person name="Zhou Y."/>
            <person name="Zheng Z."/>
            <person name="Qiu Y."/>
        </authorList>
    </citation>
    <scope>NUCLEOTIDE SEQUENCE [LARGE SCALE GENOMIC DNA]</scope>
    <source>
        <tissue evidence="3">Roots</tissue>
    </source>
</reference>
<accession>A0AAN7GTY9</accession>
<keyword evidence="2" id="KW-0812">Transmembrane</keyword>
<organism evidence="3 4">
    <name type="scientific">Trapa incisa</name>
    <dbReference type="NCBI Taxonomy" id="236973"/>
    <lineage>
        <taxon>Eukaryota</taxon>
        <taxon>Viridiplantae</taxon>
        <taxon>Streptophyta</taxon>
        <taxon>Embryophyta</taxon>
        <taxon>Tracheophyta</taxon>
        <taxon>Spermatophyta</taxon>
        <taxon>Magnoliopsida</taxon>
        <taxon>eudicotyledons</taxon>
        <taxon>Gunneridae</taxon>
        <taxon>Pentapetalae</taxon>
        <taxon>rosids</taxon>
        <taxon>malvids</taxon>
        <taxon>Myrtales</taxon>
        <taxon>Lythraceae</taxon>
        <taxon>Trapa</taxon>
    </lineage>
</organism>
<feature type="region of interest" description="Disordered" evidence="1">
    <location>
        <begin position="124"/>
        <end position="148"/>
    </location>
</feature>
<keyword evidence="2" id="KW-0472">Membrane</keyword>